<evidence type="ECO:0000259" key="2">
    <source>
        <dbReference type="PROSITE" id="PS50995"/>
    </source>
</evidence>
<dbReference type="Pfam" id="PF12802">
    <property type="entry name" value="MarR_2"/>
    <property type="match status" value="1"/>
</dbReference>
<name>A0LS94_ACIC1</name>
<dbReference type="KEGG" id="ace:Acel_0531"/>
<dbReference type="AlphaFoldDB" id="A0LS94"/>
<proteinExistence type="predicted"/>
<dbReference type="SUPFAM" id="SSF46785">
    <property type="entry name" value="Winged helix' DNA-binding domain"/>
    <property type="match status" value="1"/>
</dbReference>
<dbReference type="SMART" id="SM00347">
    <property type="entry name" value="HTH_MARR"/>
    <property type="match status" value="1"/>
</dbReference>
<accession>A0LS94</accession>
<gene>
    <name evidence="3" type="ordered locus">Acel_0531</name>
</gene>
<dbReference type="InterPro" id="IPR039422">
    <property type="entry name" value="MarR/SlyA-like"/>
</dbReference>
<dbReference type="EMBL" id="CP000481">
    <property type="protein sequence ID" value="ABK52304.1"/>
    <property type="molecule type" value="Genomic_DNA"/>
</dbReference>
<reference evidence="3 4" key="1">
    <citation type="journal article" date="2009" name="Genome Res.">
        <title>Complete genome of the cellulolytic thermophile Acidothermus cellulolyticus 11B provides insights into its ecophysiological and evolutionary adaptations.</title>
        <authorList>
            <person name="Barabote R.D."/>
            <person name="Xie G."/>
            <person name="Leu D.H."/>
            <person name="Normand P."/>
            <person name="Necsulea A."/>
            <person name="Daubin V."/>
            <person name="Medigue C."/>
            <person name="Adney W.S."/>
            <person name="Xu X.C."/>
            <person name="Lapidus A."/>
            <person name="Parales R.E."/>
            <person name="Detter C."/>
            <person name="Pujic P."/>
            <person name="Bruce D."/>
            <person name="Lavire C."/>
            <person name="Challacombe J.F."/>
            <person name="Brettin T.S."/>
            <person name="Berry A.M."/>
        </authorList>
    </citation>
    <scope>NUCLEOTIDE SEQUENCE [LARGE SCALE GENOMIC DNA]</scope>
    <source>
        <strain evidence="4">ATCC 43068 / DSM 8971 / 11B</strain>
    </source>
</reference>
<dbReference type="STRING" id="351607.Acel_0531"/>
<dbReference type="PANTHER" id="PTHR33164">
    <property type="entry name" value="TRANSCRIPTIONAL REGULATOR, MARR FAMILY"/>
    <property type="match status" value="1"/>
</dbReference>
<dbReference type="InterPro" id="IPR000835">
    <property type="entry name" value="HTH_MarR-typ"/>
</dbReference>
<keyword evidence="4" id="KW-1185">Reference proteome</keyword>
<dbReference type="GO" id="GO:0006950">
    <property type="term" value="P:response to stress"/>
    <property type="evidence" value="ECO:0007669"/>
    <property type="project" value="TreeGrafter"/>
</dbReference>
<feature type="domain" description="HTH marR-type" evidence="2">
    <location>
        <begin position="53"/>
        <end position="189"/>
    </location>
</feature>
<feature type="compositionally biased region" description="Low complexity" evidence="1">
    <location>
        <begin position="34"/>
        <end position="44"/>
    </location>
</feature>
<feature type="region of interest" description="Disordered" evidence="1">
    <location>
        <begin position="1"/>
        <end position="47"/>
    </location>
</feature>
<sequence>MSPRPAERGRTVSARPGDGGHSRPAVAQGGHRTPAGASPGAAGSEPRWLTDDEQRVWRLFLAVNRLLWARLEQELQRDAGMPHAYYEVLVHLSEAPGRRLRMSQLAERSLSSPSRLSHAVNRLERLGWVVREALPADRRCQIAVLTDAGFAALAAAAPGHVEGVRTHLFDALTPEQVRQLGDICQAIVQRINAVPCRQCAPPTRPRTGTVPDS</sequence>
<dbReference type="Gene3D" id="1.10.10.10">
    <property type="entry name" value="Winged helix-like DNA-binding domain superfamily/Winged helix DNA-binding domain"/>
    <property type="match status" value="1"/>
</dbReference>
<feature type="compositionally biased region" description="Basic and acidic residues" evidence="1">
    <location>
        <begin position="1"/>
        <end position="10"/>
    </location>
</feature>
<dbReference type="Proteomes" id="UP000008221">
    <property type="component" value="Chromosome"/>
</dbReference>
<dbReference type="PROSITE" id="PS50995">
    <property type="entry name" value="HTH_MARR_2"/>
    <property type="match status" value="1"/>
</dbReference>
<dbReference type="InterPro" id="IPR036390">
    <property type="entry name" value="WH_DNA-bd_sf"/>
</dbReference>
<organism evidence="3 4">
    <name type="scientific">Acidothermus cellulolyticus (strain ATCC 43068 / DSM 8971 / 11B)</name>
    <dbReference type="NCBI Taxonomy" id="351607"/>
    <lineage>
        <taxon>Bacteria</taxon>
        <taxon>Bacillati</taxon>
        <taxon>Actinomycetota</taxon>
        <taxon>Actinomycetes</taxon>
        <taxon>Acidothermales</taxon>
        <taxon>Acidothermaceae</taxon>
        <taxon>Acidothermus</taxon>
    </lineage>
</organism>
<dbReference type="InParanoid" id="A0LS94"/>
<dbReference type="GO" id="GO:0003700">
    <property type="term" value="F:DNA-binding transcription factor activity"/>
    <property type="evidence" value="ECO:0007669"/>
    <property type="project" value="InterPro"/>
</dbReference>
<evidence type="ECO:0000313" key="3">
    <source>
        <dbReference type="EMBL" id="ABK52304.1"/>
    </source>
</evidence>
<dbReference type="InterPro" id="IPR036388">
    <property type="entry name" value="WH-like_DNA-bd_sf"/>
</dbReference>
<dbReference type="eggNOG" id="COG1846">
    <property type="taxonomic scope" value="Bacteria"/>
</dbReference>
<protein>
    <submittedName>
        <fullName evidence="3">Transcriptional regulator, MarR family</fullName>
    </submittedName>
</protein>
<evidence type="ECO:0000256" key="1">
    <source>
        <dbReference type="SAM" id="MobiDB-lite"/>
    </source>
</evidence>
<evidence type="ECO:0000313" key="4">
    <source>
        <dbReference type="Proteomes" id="UP000008221"/>
    </source>
</evidence>
<dbReference type="HOGENOM" id="CLU_083287_2_2_11"/>
<dbReference type="PANTHER" id="PTHR33164:SF99">
    <property type="entry name" value="MARR FAMILY REGULATORY PROTEIN"/>
    <property type="match status" value="1"/>
</dbReference>